<comment type="cofactor">
    <cofactor evidence="10">
        <name>Mg(2+)</name>
        <dbReference type="ChEBI" id="CHEBI:18420"/>
    </cofactor>
    <text evidence="10">Binds a second Mg(2+) ion via substrate during catalysis.</text>
</comment>
<dbReference type="InterPro" id="IPR036849">
    <property type="entry name" value="Enolase-like_C_sf"/>
</dbReference>
<dbReference type="GO" id="GO:0006096">
    <property type="term" value="P:glycolytic process"/>
    <property type="evidence" value="ECO:0007669"/>
    <property type="project" value="UniProtKB-UniRule"/>
</dbReference>
<feature type="binding site" evidence="10">
    <location>
        <position position="167"/>
    </location>
    <ligand>
        <name>(2R)-2-phosphoglycerate</name>
        <dbReference type="ChEBI" id="CHEBI:58289"/>
    </ligand>
</feature>
<dbReference type="PANTHER" id="PTHR11902">
    <property type="entry name" value="ENOLASE"/>
    <property type="match status" value="1"/>
</dbReference>
<organism evidence="15 18">
    <name type="scientific">Hydrogenophaga crassostreae</name>
    <dbReference type="NCBI Taxonomy" id="1763535"/>
    <lineage>
        <taxon>Bacteria</taxon>
        <taxon>Pseudomonadati</taxon>
        <taxon>Pseudomonadota</taxon>
        <taxon>Betaproteobacteria</taxon>
        <taxon>Burkholderiales</taxon>
        <taxon>Comamonadaceae</taxon>
        <taxon>Hydrogenophaga</taxon>
    </lineage>
</organism>
<comment type="function">
    <text evidence="9 10">Catalyzes the reversible conversion of 2-phosphoglycerate (2-PG) into phosphoenolpyruvate (PEP). It is essential for the degradation of carbohydrates via glycolysis.</text>
</comment>
<keyword evidence="6 10" id="KW-0460">Magnesium</keyword>
<evidence type="ECO:0000256" key="10">
    <source>
        <dbReference type="HAMAP-Rule" id="MF_00318"/>
    </source>
</evidence>
<proteinExistence type="inferred from homology"/>
<evidence type="ECO:0000256" key="11">
    <source>
        <dbReference type="PIRSR" id="PIRSR001400-1"/>
    </source>
</evidence>
<dbReference type="InterPro" id="IPR020811">
    <property type="entry name" value="Enolase_N"/>
</dbReference>
<dbReference type="SFLD" id="SFLDS00001">
    <property type="entry name" value="Enolase"/>
    <property type="match status" value="1"/>
</dbReference>
<keyword evidence="5 10" id="KW-0964">Secreted</keyword>
<keyword evidence="17" id="KW-1185">Reference proteome</keyword>
<evidence type="ECO:0000259" key="14">
    <source>
        <dbReference type="SMART" id="SM01193"/>
    </source>
</evidence>
<dbReference type="STRING" id="1763535.LPB072_13970"/>
<dbReference type="Proteomes" id="UP000185680">
    <property type="component" value="Chromosome"/>
</dbReference>
<dbReference type="InterPro" id="IPR029017">
    <property type="entry name" value="Enolase-like_N"/>
</dbReference>
<evidence type="ECO:0000313" key="18">
    <source>
        <dbReference type="Proteomes" id="UP000185680"/>
    </source>
</evidence>
<dbReference type="SMART" id="SM01192">
    <property type="entry name" value="Enolase_C"/>
    <property type="match status" value="1"/>
</dbReference>
<evidence type="ECO:0000313" key="17">
    <source>
        <dbReference type="Proteomes" id="UP000185657"/>
    </source>
</evidence>
<dbReference type="InterPro" id="IPR000941">
    <property type="entry name" value="Enolase"/>
</dbReference>
<evidence type="ECO:0000256" key="12">
    <source>
        <dbReference type="PIRSR" id="PIRSR001400-3"/>
    </source>
</evidence>
<dbReference type="SUPFAM" id="SSF54826">
    <property type="entry name" value="Enolase N-terminal domain-like"/>
    <property type="match status" value="1"/>
</dbReference>
<reference evidence="15 18" key="2">
    <citation type="submission" date="2016-10" db="EMBL/GenBank/DDBJ databases">
        <title>Hydorgenophaga sp. LPB0072 isolated from gastropod.</title>
        <authorList>
            <person name="Kim E."/>
            <person name="Yi H."/>
        </authorList>
    </citation>
    <scope>NUCLEOTIDE SEQUENCE [LARGE SCALE GENOMIC DNA]</scope>
    <source>
        <strain evidence="15 18">LPB0072</strain>
    </source>
</reference>
<dbReference type="PROSITE" id="PS00164">
    <property type="entry name" value="ENOLASE"/>
    <property type="match status" value="1"/>
</dbReference>
<dbReference type="CDD" id="cd03313">
    <property type="entry name" value="enolase"/>
    <property type="match status" value="1"/>
</dbReference>
<feature type="binding site" evidence="10">
    <location>
        <position position="371"/>
    </location>
    <ligand>
        <name>(2R)-2-phosphoglycerate</name>
        <dbReference type="ChEBI" id="CHEBI:58289"/>
    </ligand>
</feature>
<evidence type="ECO:0000256" key="1">
    <source>
        <dbReference type="ARBA" id="ARBA00005031"/>
    </source>
</evidence>
<dbReference type="EMBL" id="CP017476">
    <property type="protein sequence ID" value="AOW13784.1"/>
    <property type="molecule type" value="Genomic_DNA"/>
</dbReference>
<dbReference type="EMBL" id="LVWD01000001">
    <property type="protein sequence ID" value="OAD44252.1"/>
    <property type="molecule type" value="Genomic_DNA"/>
</dbReference>
<feature type="binding site" evidence="10 12">
    <location>
        <position position="246"/>
    </location>
    <ligand>
        <name>Mg(2+)</name>
        <dbReference type="ChEBI" id="CHEBI:18420"/>
    </ligand>
</feature>
<dbReference type="Proteomes" id="UP000185657">
    <property type="component" value="Unassembled WGS sequence"/>
</dbReference>
<keyword evidence="10" id="KW-0963">Cytoplasm</keyword>
<dbReference type="GO" id="GO:0000287">
    <property type="term" value="F:magnesium ion binding"/>
    <property type="evidence" value="ECO:0007669"/>
    <property type="project" value="UniProtKB-UniRule"/>
</dbReference>
<dbReference type="AlphaFoldDB" id="A0A162Z843"/>
<evidence type="ECO:0000259" key="13">
    <source>
        <dbReference type="SMART" id="SM01192"/>
    </source>
</evidence>
<name>A0A162Z843_9BURK</name>
<evidence type="ECO:0000256" key="8">
    <source>
        <dbReference type="ARBA" id="ARBA00023239"/>
    </source>
</evidence>
<dbReference type="PIRSF" id="PIRSF001400">
    <property type="entry name" value="Enolase"/>
    <property type="match status" value="1"/>
</dbReference>
<dbReference type="SUPFAM" id="SSF51604">
    <property type="entry name" value="Enolase C-terminal domain-like"/>
    <property type="match status" value="1"/>
</dbReference>
<evidence type="ECO:0000313" key="16">
    <source>
        <dbReference type="EMBL" id="OAD44252.1"/>
    </source>
</evidence>
<evidence type="ECO:0000313" key="15">
    <source>
        <dbReference type="EMBL" id="AOW13784.1"/>
    </source>
</evidence>
<dbReference type="Pfam" id="PF03952">
    <property type="entry name" value="Enolase_N"/>
    <property type="match status" value="1"/>
</dbReference>
<evidence type="ECO:0000256" key="9">
    <source>
        <dbReference type="ARBA" id="ARBA00045763"/>
    </source>
</evidence>
<dbReference type="Gene3D" id="3.30.390.10">
    <property type="entry name" value="Enolase-like, N-terminal domain"/>
    <property type="match status" value="1"/>
</dbReference>
<dbReference type="GO" id="GO:0000015">
    <property type="term" value="C:phosphopyruvate hydratase complex"/>
    <property type="evidence" value="ECO:0007669"/>
    <property type="project" value="InterPro"/>
</dbReference>
<dbReference type="OrthoDB" id="4577602at2"/>
<dbReference type="NCBIfam" id="TIGR01060">
    <property type="entry name" value="eno"/>
    <property type="match status" value="1"/>
</dbReference>
<feature type="binding site" evidence="10 12">
    <location>
        <position position="290"/>
    </location>
    <ligand>
        <name>Mg(2+)</name>
        <dbReference type="ChEBI" id="CHEBI:18420"/>
    </ligand>
</feature>
<evidence type="ECO:0000256" key="2">
    <source>
        <dbReference type="ARBA" id="ARBA00009604"/>
    </source>
</evidence>
<dbReference type="GO" id="GO:0005576">
    <property type="term" value="C:extracellular region"/>
    <property type="evidence" value="ECO:0007669"/>
    <property type="project" value="UniProtKB-SubCell"/>
</dbReference>
<dbReference type="SMART" id="SM01193">
    <property type="entry name" value="Enolase_N"/>
    <property type="match status" value="1"/>
</dbReference>
<dbReference type="PRINTS" id="PR00148">
    <property type="entry name" value="ENOLASE"/>
</dbReference>
<evidence type="ECO:0000256" key="3">
    <source>
        <dbReference type="ARBA" id="ARBA00012058"/>
    </source>
</evidence>
<comment type="catalytic activity">
    <reaction evidence="10">
        <text>(2R)-2-phosphoglycerate = phosphoenolpyruvate + H2O</text>
        <dbReference type="Rhea" id="RHEA:10164"/>
        <dbReference type="ChEBI" id="CHEBI:15377"/>
        <dbReference type="ChEBI" id="CHEBI:58289"/>
        <dbReference type="ChEBI" id="CHEBI:58702"/>
        <dbReference type="EC" id="4.2.1.11"/>
    </reaction>
</comment>
<dbReference type="SFLD" id="SFLDG00178">
    <property type="entry name" value="enolase"/>
    <property type="match status" value="1"/>
</dbReference>
<feature type="binding site" evidence="10">
    <location>
        <position position="393"/>
    </location>
    <ligand>
        <name>(2R)-2-phosphoglycerate</name>
        <dbReference type="ChEBI" id="CHEBI:58289"/>
    </ligand>
</feature>
<gene>
    <name evidence="10" type="primary">eno</name>
    <name evidence="15" type="ORF">LPB072_13970</name>
    <name evidence="16" type="ORF">LPB72_01850</name>
</gene>
<feature type="active site" description="Proton donor" evidence="10 11">
    <location>
        <position position="209"/>
    </location>
</feature>
<evidence type="ECO:0000256" key="5">
    <source>
        <dbReference type="ARBA" id="ARBA00022525"/>
    </source>
</evidence>
<keyword evidence="10 12" id="KW-0479">Metal-binding</keyword>
<feature type="domain" description="Enolase N-terminal" evidence="14">
    <location>
        <begin position="5"/>
        <end position="135"/>
    </location>
</feature>
<dbReference type="UniPathway" id="UPA00109">
    <property type="reaction ID" value="UER00187"/>
</dbReference>
<dbReference type="KEGG" id="hyl:LPB072_13970"/>
<accession>A0A162Z843</accession>
<protein>
    <recommendedName>
        <fullName evidence="4 10">Enolase</fullName>
        <ecNumber evidence="3 10">4.2.1.11</ecNumber>
    </recommendedName>
    <alternativeName>
        <fullName evidence="10">2-phospho-D-glycerate hydro-lyase</fullName>
    </alternativeName>
    <alternativeName>
        <fullName evidence="10">2-phosphoglycerate dehydratase</fullName>
    </alternativeName>
</protein>
<feature type="binding site" evidence="10">
    <location>
        <position position="372"/>
    </location>
    <ligand>
        <name>(2R)-2-phosphoglycerate</name>
        <dbReference type="ChEBI" id="CHEBI:58289"/>
    </ligand>
</feature>
<keyword evidence="7 10" id="KW-0324">Glycolysis</keyword>
<dbReference type="PANTHER" id="PTHR11902:SF1">
    <property type="entry name" value="ENOLASE"/>
    <property type="match status" value="1"/>
</dbReference>
<dbReference type="HAMAP" id="MF_00318">
    <property type="entry name" value="Enolase"/>
    <property type="match status" value="1"/>
</dbReference>
<comment type="similarity">
    <text evidence="2 10">Belongs to the enolase family.</text>
</comment>
<reference evidence="16 17" key="1">
    <citation type="submission" date="2016-02" db="EMBL/GenBank/DDBJ databases">
        <title>Draft genome sequence of Hydrogenophaga sp. LPB0072.</title>
        <authorList>
            <person name="Shin S.-K."/>
            <person name="Yi H."/>
        </authorList>
    </citation>
    <scope>NUCLEOTIDE SEQUENCE [LARGE SCALE GENOMIC DNA]</scope>
    <source>
        <strain evidence="16 17">LPB0072</strain>
    </source>
</reference>
<dbReference type="InterPro" id="IPR020809">
    <property type="entry name" value="Enolase_CS"/>
</dbReference>
<feature type="binding site" evidence="10">
    <location>
        <position position="342"/>
    </location>
    <ligand>
        <name>(2R)-2-phosphoglycerate</name>
        <dbReference type="ChEBI" id="CHEBI:58289"/>
    </ligand>
</feature>
<comment type="cofactor">
    <cofactor evidence="12">
        <name>Mg(2+)</name>
        <dbReference type="ChEBI" id="CHEBI:18420"/>
    </cofactor>
    <text evidence="12">Mg(2+) is required for catalysis and for stabilizing the dimer.</text>
</comment>
<keyword evidence="15" id="KW-0670">Pyruvate</keyword>
<dbReference type="Gene3D" id="3.20.20.120">
    <property type="entry name" value="Enolase-like C-terminal domain"/>
    <property type="match status" value="1"/>
</dbReference>
<feature type="domain" description="Enolase C-terminal TIM barrel" evidence="13">
    <location>
        <begin position="143"/>
        <end position="428"/>
    </location>
</feature>
<evidence type="ECO:0000256" key="7">
    <source>
        <dbReference type="ARBA" id="ARBA00023152"/>
    </source>
</evidence>
<dbReference type="EC" id="4.2.1.11" evidence="3 10"/>
<dbReference type="GO" id="GO:0004634">
    <property type="term" value="F:phosphopyruvate hydratase activity"/>
    <property type="evidence" value="ECO:0007669"/>
    <property type="project" value="UniProtKB-UniRule"/>
</dbReference>
<dbReference type="RefSeq" id="WP_066084712.1">
    <property type="nucleotide sequence ID" value="NZ_CP017476.1"/>
</dbReference>
<dbReference type="Pfam" id="PF00113">
    <property type="entry name" value="Enolase_C"/>
    <property type="match status" value="1"/>
</dbReference>
<comment type="subcellular location">
    <subcellularLocation>
        <location evidence="10">Cytoplasm</location>
    </subcellularLocation>
    <subcellularLocation>
        <location evidence="10">Secreted</location>
    </subcellularLocation>
    <subcellularLocation>
        <location evidence="10">Cell surface</location>
    </subcellularLocation>
    <text evidence="10">Fractions of enolase are present in both the cytoplasm and on the cell surface.</text>
</comment>
<sequence length="430" mass="44784">MNTQISAVRARQILDSRGRPTVEADVTLADGSFGRASVPSGASTGSAEAHELRDGDATTYAGLGVLKAVAHANSEIAAALAGLDAREQHKVDLAMRSLDGTPQLARLGANAVLAVSIAVARAAAASLRQPLFERVREIAGLSGLSMPVPMVNILSGGLHAGRGMDVQDFLAMPVRATSIADAIHIISRVRNAATEEARARGLPTLLADEGGVSPGLPSGRDALEMMLRITERAGLKPGDDVVIAIDVAAASLQQPDGSYALTREGRTANAVEMTEMLAGWVRDYPVVSIEDGLGEEDWSAWAELTQQVGHRTQLVGDDLFTTHPDRLARGVRERVANGVLVKANQNGTLSGTIDLIAQAKAAGYATIVSARSGETEDAFMSDLAVGSGAGQIKIGSLRTSSTVAKYNQLLRIEEACSAPYAGISALVGRP</sequence>
<dbReference type="InterPro" id="IPR020810">
    <property type="entry name" value="Enolase_C"/>
</dbReference>
<feature type="active site" description="Proton acceptor" evidence="10 11">
    <location>
        <position position="342"/>
    </location>
</feature>
<keyword evidence="8 10" id="KW-0456">Lyase</keyword>
<evidence type="ECO:0000256" key="4">
    <source>
        <dbReference type="ARBA" id="ARBA00017068"/>
    </source>
</evidence>
<dbReference type="GO" id="GO:0009986">
    <property type="term" value="C:cell surface"/>
    <property type="evidence" value="ECO:0007669"/>
    <property type="project" value="UniProtKB-SubCell"/>
</dbReference>
<evidence type="ECO:0000256" key="6">
    <source>
        <dbReference type="ARBA" id="ARBA00022842"/>
    </source>
</evidence>
<feature type="binding site" evidence="10 12">
    <location>
        <position position="317"/>
    </location>
    <ligand>
        <name>Mg(2+)</name>
        <dbReference type="ChEBI" id="CHEBI:18420"/>
    </ligand>
</feature>
<comment type="pathway">
    <text evidence="1 10">Carbohydrate degradation; glycolysis; pyruvate from D-glyceraldehyde 3-phosphate: step 4/5.</text>
</comment>
<dbReference type="SFLD" id="SFLDF00002">
    <property type="entry name" value="enolase"/>
    <property type="match status" value="1"/>
</dbReference>